<comment type="pathway">
    <text evidence="2 11">Amino-acid biosynthesis; L-leucine biosynthesis; L-leucine from 3-methyl-2-oxobutanoate: step 1/4.</text>
</comment>
<protein>
    <recommendedName>
        <fullName evidence="4 11">2-isopropylmalate synthase</fullName>
        <ecNumber evidence="4 11">2.3.3.13</ecNumber>
    </recommendedName>
    <alternativeName>
        <fullName evidence="10 11">Alpha-IPM synthase</fullName>
    </alternativeName>
    <alternativeName>
        <fullName evidence="11">Alpha-isopropylmalate synthase</fullName>
    </alternativeName>
</protein>
<evidence type="ECO:0000256" key="5">
    <source>
        <dbReference type="ARBA" id="ARBA00022430"/>
    </source>
</evidence>
<evidence type="ECO:0000256" key="6">
    <source>
        <dbReference type="ARBA" id="ARBA00022605"/>
    </source>
</evidence>
<dbReference type="NCBIfam" id="NF002088">
    <property type="entry name" value="PRK00915.1-5"/>
    <property type="match status" value="1"/>
</dbReference>
<dbReference type="InterPro" id="IPR000891">
    <property type="entry name" value="PYR_CT"/>
</dbReference>
<dbReference type="AlphaFoldDB" id="I6UYL2"/>
<dbReference type="Pfam" id="PF08502">
    <property type="entry name" value="LeuA_dimer"/>
    <property type="match status" value="1"/>
</dbReference>
<keyword evidence="7 11" id="KW-0808">Transferase</keyword>
<dbReference type="SMART" id="SM00917">
    <property type="entry name" value="LeuA_dimer"/>
    <property type="match status" value="1"/>
</dbReference>
<gene>
    <name evidence="11" type="primary">leuA</name>
    <name evidence="13" type="ORF">PFC_03905</name>
</gene>
<keyword evidence="11" id="KW-0464">Manganese</keyword>
<name>I6UYL2_9EURY</name>
<evidence type="ECO:0000313" key="13">
    <source>
        <dbReference type="EMBL" id="AFN03730.1"/>
    </source>
</evidence>
<dbReference type="Gene3D" id="3.30.160.270">
    <property type="match status" value="1"/>
</dbReference>
<dbReference type="HOGENOM" id="CLU_022158_0_1_2"/>
<evidence type="ECO:0000256" key="10">
    <source>
        <dbReference type="ARBA" id="ARBA00029993"/>
    </source>
</evidence>
<dbReference type="InterPro" id="IPR036230">
    <property type="entry name" value="LeuA_allosteric_dom_sf"/>
</dbReference>
<dbReference type="PANTHER" id="PTHR10277:SF9">
    <property type="entry name" value="2-ISOPROPYLMALATE SYNTHASE 1, CHLOROPLASTIC-RELATED"/>
    <property type="match status" value="1"/>
</dbReference>
<sequence length="514" mass="56431">MKSDFSPFHFFGGKVMARKIKIFDTTLRDGEQTPGVSLTVEEKIEIAKQLARLNVDVIEAGFPISSPGEFEAVKRIAREVRGPTIAALARAVKKDIDAAGEALKDAESKRIHTFIATSLIHMKYKLRKTPEEVKKMAVEAVEYATKYTDDIEFSAEDATRSDWNFLVEVYEAVIDAGATTINVPDTVGYTTPEEFYELIRYLKRNITNLNGVTISVHCHNDLGLAVANSLSAVRAGADQVEVTVNGIGERAGNAALEEVVVALDVRKDFYNVETGINLGEIARTSKLVARLTGIEVPPNKAVVGANAFAHESGIHQDGVLKERTTYEIIDPRKLGFSGSKIVLGKHSGRHAFRKKLEEMGYRLSEEEINRLFAKFKEIADRKKGLTELDIEAIVQEELGKGKGKYSVEVLHVISGKISTATVRVQGDGIDKIESAWSSNGPIDALFAAINRALGIDCKLKEYRVSSVTSGRDALGEVLVRVEYNGEIYVGRGLSTDIIEASAQAYLSALNRIRR</sequence>
<feature type="binding site" evidence="11">
    <location>
        <position position="219"/>
    </location>
    <ligand>
        <name>Mn(2+)</name>
        <dbReference type="ChEBI" id="CHEBI:29035"/>
    </ligand>
</feature>
<dbReference type="GO" id="GO:0030145">
    <property type="term" value="F:manganese ion binding"/>
    <property type="evidence" value="ECO:0007669"/>
    <property type="project" value="UniProtKB-UniRule"/>
</dbReference>
<keyword evidence="8 11" id="KW-0479">Metal-binding</keyword>
<feature type="binding site" evidence="11">
    <location>
        <position position="253"/>
    </location>
    <ligand>
        <name>Mn(2+)</name>
        <dbReference type="ChEBI" id="CHEBI:29035"/>
    </ligand>
</feature>
<dbReference type="KEGG" id="pfi:PFC_03905"/>
<dbReference type="InterPro" id="IPR054691">
    <property type="entry name" value="LeuA/HCS_post-cat"/>
</dbReference>
<dbReference type="GO" id="GO:0003985">
    <property type="term" value="F:acetyl-CoA C-acetyltransferase activity"/>
    <property type="evidence" value="ECO:0007669"/>
    <property type="project" value="UniProtKB-UniRule"/>
</dbReference>
<dbReference type="FunFam" id="3.20.20.70:FF:000010">
    <property type="entry name" value="2-isopropylmalate synthase"/>
    <property type="match status" value="1"/>
</dbReference>
<evidence type="ECO:0000256" key="8">
    <source>
        <dbReference type="ARBA" id="ARBA00022723"/>
    </source>
</evidence>
<feature type="binding site" evidence="11">
    <location>
        <position position="217"/>
    </location>
    <ligand>
        <name>Mn(2+)</name>
        <dbReference type="ChEBI" id="CHEBI:29035"/>
    </ligand>
</feature>
<dbReference type="NCBIfam" id="NF002086">
    <property type="entry name" value="PRK00915.1-3"/>
    <property type="match status" value="1"/>
</dbReference>
<dbReference type="GO" id="GO:0003852">
    <property type="term" value="F:2-isopropylmalate synthase activity"/>
    <property type="evidence" value="ECO:0007669"/>
    <property type="project" value="UniProtKB-UniRule"/>
</dbReference>
<evidence type="ECO:0000256" key="7">
    <source>
        <dbReference type="ARBA" id="ARBA00022679"/>
    </source>
</evidence>
<comment type="function">
    <text evidence="11">Catalyzes the condensation of the acetyl group of acetyl-CoA with 3-methyl-2-oxobutanoate (2-ketoisovalerate) to form 3-carboxy-3-hydroxy-4-methylpentanoate (2-isopropylmalate).</text>
</comment>
<keyword evidence="11" id="KW-0963">Cytoplasm</keyword>
<dbReference type="CDD" id="cd07940">
    <property type="entry name" value="DRE_TIM_IPMS"/>
    <property type="match status" value="1"/>
</dbReference>
<comment type="catalytic activity">
    <reaction evidence="11">
        <text>3-methyl-2-oxobutanoate + acetyl-CoA + H2O = (2S)-2-isopropylmalate + CoA + H(+)</text>
        <dbReference type="Rhea" id="RHEA:21524"/>
        <dbReference type="ChEBI" id="CHEBI:1178"/>
        <dbReference type="ChEBI" id="CHEBI:11851"/>
        <dbReference type="ChEBI" id="CHEBI:15377"/>
        <dbReference type="ChEBI" id="CHEBI:15378"/>
        <dbReference type="ChEBI" id="CHEBI:57287"/>
        <dbReference type="ChEBI" id="CHEBI:57288"/>
        <dbReference type="EC" id="2.3.3.13"/>
    </reaction>
</comment>
<keyword evidence="9 11" id="KW-0100">Branched-chain amino acid biosynthesis</keyword>
<dbReference type="InterPro" id="IPR002034">
    <property type="entry name" value="AIPM/Hcit_synth_CS"/>
</dbReference>
<dbReference type="Gene3D" id="3.20.20.70">
    <property type="entry name" value="Aldolase class I"/>
    <property type="match status" value="1"/>
</dbReference>
<evidence type="ECO:0000256" key="3">
    <source>
        <dbReference type="ARBA" id="ARBA00009396"/>
    </source>
</evidence>
<dbReference type="GO" id="GO:0009098">
    <property type="term" value="P:L-leucine biosynthetic process"/>
    <property type="evidence" value="ECO:0007669"/>
    <property type="project" value="UniProtKB-UniRule"/>
</dbReference>
<evidence type="ECO:0000256" key="4">
    <source>
        <dbReference type="ARBA" id="ARBA00012973"/>
    </source>
</evidence>
<dbReference type="Pfam" id="PF22617">
    <property type="entry name" value="HCS_D2"/>
    <property type="match status" value="1"/>
</dbReference>
<dbReference type="HAMAP" id="MF_01025">
    <property type="entry name" value="LeuA_type1"/>
    <property type="match status" value="1"/>
</dbReference>
<dbReference type="EC" id="2.3.3.13" evidence="4 11"/>
<evidence type="ECO:0000256" key="11">
    <source>
        <dbReference type="HAMAP-Rule" id="MF_01025"/>
    </source>
</evidence>
<evidence type="ECO:0000259" key="12">
    <source>
        <dbReference type="PROSITE" id="PS50991"/>
    </source>
</evidence>
<keyword evidence="5 11" id="KW-0432">Leucine biosynthesis</keyword>
<dbReference type="InterPro" id="IPR013709">
    <property type="entry name" value="2-isopropylmalate_synth_dimer"/>
</dbReference>
<comment type="function">
    <text evidence="1">Catalyzes the condensation of the acetyl group of acetyl-CoA with 3-methyl-2-oxobutanoate (2-oxoisovalerate) to form 3-carboxy-3-hydroxy-4-methylpentanoate (2-isopropylmalate).</text>
</comment>
<keyword evidence="6 11" id="KW-0028">Amino-acid biosynthesis</keyword>
<dbReference type="SUPFAM" id="SSF51569">
    <property type="entry name" value="Aldolase"/>
    <property type="match status" value="1"/>
</dbReference>
<feature type="binding site" evidence="11">
    <location>
        <position position="29"/>
    </location>
    <ligand>
        <name>Mn(2+)</name>
        <dbReference type="ChEBI" id="CHEBI:29035"/>
    </ligand>
</feature>
<dbReference type="PROSITE" id="PS00816">
    <property type="entry name" value="AIPM_HOMOCIT_SYNTH_2"/>
    <property type="match status" value="1"/>
</dbReference>
<proteinExistence type="inferred from homology"/>
<dbReference type="InterPro" id="IPR050073">
    <property type="entry name" value="2-IPM_HCS-like"/>
</dbReference>
<evidence type="ECO:0000256" key="1">
    <source>
        <dbReference type="ARBA" id="ARBA00003715"/>
    </source>
</evidence>
<dbReference type="PROSITE" id="PS50991">
    <property type="entry name" value="PYR_CT"/>
    <property type="match status" value="1"/>
</dbReference>
<dbReference type="SUPFAM" id="SSF110921">
    <property type="entry name" value="2-isopropylmalate synthase LeuA, allosteric (dimerisation) domain"/>
    <property type="match status" value="1"/>
</dbReference>
<comment type="cofactor">
    <cofactor evidence="11">
        <name>Mn(2+)</name>
        <dbReference type="ChEBI" id="CHEBI:29035"/>
    </cofactor>
</comment>
<evidence type="ECO:0000256" key="9">
    <source>
        <dbReference type="ARBA" id="ARBA00023304"/>
    </source>
</evidence>
<organism evidence="14">
    <name type="scientific">Pyrococcus furiosus COM1</name>
    <dbReference type="NCBI Taxonomy" id="1185654"/>
    <lineage>
        <taxon>Archaea</taxon>
        <taxon>Methanobacteriati</taxon>
        <taxon>Methanobacteriota</taxon>
        <taxon>Thermococci</taxon>
        <taxon>Thermococcales</taxon>
        <taxon>Thermococcaceae</taxon>
        <taxon>Pyrococcus</taxon>
    </lineage>
</organism>
<feature type="domain" description="Pyruvate carboxyltransferase" evidence="12">
    <location>
        <begin position="20"/>
        <end position="282"/>
    </location>
</feature>
<reference evidence="13 14" key="1">
    <citation type="journal article" date="2012" name="J. Bacteriol.">
        <title>Genome Sequencing of a Genetically-Tractable Pyrococcus furiosus Strain Reveals a Highly Dynamic Genome.</title>
        <authorList>
            <person name="Bridger S.L."/>
            <person name="Lancaster W.A."/>
            <person name="Poole F.L.II."/>
            <person name="Schut G.J."/>
            <person name="Adams M.W."/>
        </authorList>
    </citation>
    <scope>NUCLEOTIDE SEQUENCE [LARGE SCALE GENOMIC DNA]</scope>
    <source>
        <strain evidence="13 14">COM1</strain>
    </source>
</reference>
<dbReference type="PATRIC" id="fig|1185654.4.peg.795"/>
<dbReference type="InterPro" id="IPR013785">
    <property type="entry name" value="Aldolase_TIM"/>
</dbReference>
<dbReference type="NCBIfam" id="TIGR00973">
    <property type="entry name" value="leuA_bact"/>
    <property type="match status" value="1"/>
</dbReference>
<dbReference type="NCBIfam" id="NF002085">
    <property type="entry name" value="PRK00915.1-2"/>
    <property type="match status" value="1"/>
</dbReference>
<evidence type="ECO:0000313" key="14">
    <source>
        <dbReference type="Proteomes" id="UP000006216"/>
    </source>
</evidence>
<dbReference type="FunFam" id="1.10.238.260:FF:000001">
    <property type="entry name" value="2-isopropylmalate synthase"/>
    <property type="match status" value="1"/>
</dbReference>
<evidence type="ECO:0000256" key="2">
    <source>
        <dbReference type="ARBA" id="ARBA00004689"/>
    </source>
</evidence>
<dbReference type="UniPathway" id="UPA00048">
    <property type="reaction ID" value="UER00070"/>
</dbReference>
<feature type="region of interest" description="Regulatory domain" evidence="11">
    <location>
        <begin position="406"/>
        <end position="514"/>
    </location>
</feature>
<dbReference type="Proteomes" id="UP000006216">
    <property type="component" value="Chromosome"/>
</dbReference>
<dbReference type="Gene3D" id="1.10.238.260">
    <property type="match status" value="1"/>
</dbReference>
<dbReference type="PROSITE" id="PS00815">
    <property type="entry name" value="AIPM_HOMOCIT_SYNTH_1"/>
    <property type="match status" value="1"/>
</dbReference>
<dbReference type="Pfam" id="PF00682">
    <property type="entry name" value="HMGL-like"/>
    <property type="match status" value="1"/>
</dbReference>
<dbReference type="InterPro" id="IPR005671">
    <property type="entry name" value="LeuA_bact_synth"/>
</dbReference>
<dbReference type="EMBL" id="CP003685">
    <property type="protein sequence ID" value="AFN03730.1"/>
    <property type="molecule type" value="Genomic_DNA"/>
</dbReference>
<dbReference type="GO" id="GO:0005737">
    <property type="term" value="C:cytoplasm"/>
    <property type="evidence" value="ECO:0007669"/>
    <property type="project" value="UniProtKB-UniRule"/>
</dbReference>
<dbReference type="PANTHER" id="PTHR10277">
    <property type="entry name" value="HOMOCITRATE SYNTHASE-RELATED"/>
    <property type="match status" value="1"/>
</dbReference>
<accession>I6UYL2</accession>
<comment type="similarity">
    <text evidence="3 11">Belongs to the alpha-IPM synthase/homocitrate synthase family. LeuA type 1 subfamily.</text>
</comment>